<dbReference type="EMBL" id="JAMTCP010000018">
    <property type="protein sequence ID" value="MCP2259582.1"/>
    <property type="molecule type" value="Genomic_DNA"/>
</dbReference>
<dbReference type="Pfam" id="PF10094">
    <property type="entry name" value="DUF2332"/>
    <property type="match status" value="1"/>
</dbReference>
<accession>A0ABT1HVU1</accession>
<proteinExistence type="predicted"/>
<organism evidence="1 2">
    <name type="scientific">Streptoalloteichus tenebrarius (strain ATCC 17920 / DSM 40477 / JCM 4838 / CBS 697.72 / NBRC 16177 / NCIMB 11028 / NRRL B-12390 / A12253. 1 / ISP 5477)</name>
    <name type="common">Streptomyces tenebrarius</name>
    <dbReference type="NCBI Taxonomy" id="1933"/>
    <lineage>
        <taxon>Bacteria</taxon>
        <taxon>Bacillati</taxon>
        <taxon>Actinomycetota</taxon>
        <taxon>Actinomycetes</taxon>
        <taxon>Pseudonocardiales</taxon>
        <taxon>Pseudonocardiaceae</taxon>
        <taxon>Streptoalloteichus</taxon>
    </lineage>
</organism>
<dbReference type="InterPro" id="IPR011200">
    <property type="entry name" value="UCP012608"/>
</dbReference>
<evidence type="ECO:0000313" key="1">
    <source>
        <dbReference type="EMBL" id="MCP2259582.1"/>
    </source>
</evidence>
<comment type="caution">
    <text evidence="1">The sequence shown here is derived from an EMBL/GenBank/DDBJ whole genome shotgun (WGS) entry which is preliminary data.</text>
</comment>
<evidence type="ECO:0000313" key="2">
    <source>
        <dbReference type="Proteomes" id="UP001205311"/>
    </source>
</evidence>
<reference evidence="1 2" key="1">
    <citation type="submission" date="2022-06" db="EMBL/GenBank/DDBJ databases">
        <title>Genomic Encyclopedia of Archaeal and Bacterial Type Strains, Phase II (KMG-II): from individual species to whole genera.</title>
        <authorList>
            <person name="Goeker M."/>
        </authorList>
    </citation>
    <scope>NUCLEOTIDE SEQUENCE [LARGE SCALE GENOMIC DNA]</scope>
    <source>
        <strain evidence="1 2">DSM 40477</strain>
    </source>
</reference>
<dbReference type="Proteomes" id="UP001205311">
    <property type="component" value="Unassembled WGS sequence"/>
</dbReference>
<keyword evidence="2" id="KW-1185">Reference proteome</keyword>
<dbReference type="PIRSF" id="PIRSF012608">
    <property type="entry name" value="UCP012608"/>
    <property type="match status" value="1"/>
</dbReference>
<dbReference type="RefSeq" id="WP_253670469.1">
    <property type="nucleotide sequence ID" value="NZ_JAMTCP010000018.1"/>
</dbReference>
<gene>
    <name evidence="1" type="ORF">LX15_003287</name>
</gene>
<protein>
    <recommendedName>
        <fullName evidence="3">DUF2332 domain-containing protein</fullName>
    </recommendedName>
</protein>
<sequence>MLTALSELPALFRSQARTCLPGSPLTHALLSAAADDLDAGGVTAEVMAGAERDRGGTVPGLRFAGAVHRLVLEGRAPELARHYPNVGGRPRLDELWGDVEPVLREHVDELRRRVRATVVQTNEPGRMAPMLGGLLVAAERAAREVGRDEPFPVRLLEIGASGGLNLRPDRVAVPLANGDVLGDPDSPLRLDPCWTGLPPADLSRPARVVERAGCDTHPVDVTTEDGRLHLSSFVWPDQLDRWARLREAIRLAVAEPVAVEPMTGPDWLGRRLAQRRPGVLTVVWHSVVWQYVRPGDRARGRSALAEAAAHATPDAPLALLVYEPRRVPASEGGPYRFDLLLRLWPAGLSLHLGSGGGHGIPFTWNERTWD</sequence>
<evidence type="ECO:0008006" key="3">
    <source>
        <dbReference type="Google" id="ProtNLM"/>
    </source>
</evidence>
<name>A0ABT1HVU1_STRSD</name>